<accession>A0ABS3KM67</accession>
<gene>
    <name evidence="2" type="ORF">IAI61_03695</name>
</gene>
<dbReference type="InterPro" id="IPR029058">
    <property type="entry name" value="AB_hydrolase_fold"/>
</dbReference>
<keyword evidence="3" id="KW-1185">Reference proteome</keyword>
<feature type="signal peptide" evidence="1">
    <location>
        <begin position="1"/>
        <end position="19"/>
    </location>
</feature>
<evidence type="ECO:0000256" key="1">
    <source>
        <dbReference type="SAM" id="SignalP"/>
    </source>
</evidence>
<comment type="caution">
    <text evidence="2">The sequence shown here is derived from an EMBL/GenBank/DDBJ whole genome shotgun (WGS) entry which is preliminary data.</text>
</comment>
<reference evidence="2 3" key="1">
    <citation type="submission" date="2020-09" db="EMBL/GenBank/DDBJ databases">
        <title>Roseomonas.</title>
        <authorList>
            <person name="Zhu W."/>
        </authorList>
    </citation>
    <scope>NUCLEOTIDE SEQUENCE [LARGE SCALE GENOMIC DNA]</scope>
    <source>
        <strain evidence="2 3">573</strain>
    </source>
</reference>
<sequence>MRRGRFAVLALLLSLPACASVVPGFQEAAQPAAAPDAGRVVLFTGLNWSGESHRATGTDALAQQIRRAGVPADVFRPGEWDRAATQLLALRPPPAAIAVYGYSAGGPAATRFLERVAGAGLRAETLLVLESWRDATVPCGVGLALQYRLEDGGLLRAARPGCAEVHNELIHPDVASRGGGLGHLSVAADAMVMRMLLGELVRDGGVRRR</sequence>
<dbReference type="EMBL" id="JACTNG010000002">
    <property type="protein sequence ID" value="MBO1078122.1"/>
    <property type="molecule type" value="Genomic_DNA"/>
</dbReference>
<dbReference type="SUPFAM" id="SSF53474">
    <property type="entry name" value="alpha/beta-Hydrolases"/>
    <property type="match status" value="1"/>
</dbReference>
<evidence type="ECO:0000313" key="3">
    <source>
        <dbReference type="Proteomes" id="UP001518989"/>
    </source>
</evidence>
<dbReference type="Proteomes" id="UP001518989">
    <property type="component" value="Unassembled WGS sequence"/>
</dbReference>
<dbReference type="RefSeq" id="WP_207415565.1">
    <property type="nucleotide sequence ID" value="NZ_CP061177.1"/>
</dbReference>
<feature type="chain" id="PRO_5045522933" description="Alpha/beta hydrolase" evidence="1">
    <location>
        <begin position="20"/>
        <end position="209"/>
    </location>
</feature>
<keyword evidence="1" id="KW-0732">Signal</keyword>
<name>A0ABS3KM67_9PROT</name>
<evidence type="ECO:0000313" key="2">
    <source>
        <dbReference type="EMBL" id="MBO1078122.1"/>
    </source>
</evidence>
<organism evidence="2 3">
    <name type="scientific">Roseomonas haemaphysalidis</name>
    <dbReference type="NCBI Taxonomy" id="2768162"/>
    <lineage>
        <taxon>Bacteria</taxon>
        <taxon>Pseudomonadati</taxon>
        <taxon>Pseudomonadota</taxon>
        <taxon>Alphaproteobacteria</taxon>
        <taxon>Acetobacterales</taxon>
        <taxon>Roseomonadaceae</taxon>
        <taxon>Roseomonas</taxon>
    </lineage>
</organism>
<protein>
    <recommendedName>
        <fullName evidence="4">Alpha/beta hydrolase</fullName>
    </recommendedName>
</protein>
<proteinExistence type="predicted"/>
<evidence type="ECO:0008006" key="4">
    <source>
        <dbReference type="Google" id="ProtNLM"/>
    </source>
</evidence>